<dbReference type="RefSeq" id="WP_283207158.1">
    <property type="nucleotide sequence ID" value="NZ_BPQD01000003.1"/>
</dbReference>
<dbReference type="Proteomes" id="UP001224644">
    <property type="component" value="Unassembled WGS sequence"/>
</dbReference>
<comment type="caution">
    <text evidence="1">The sequence shown here is derived from an EMBL/GenBank/DDBJ whole genome shotgun (WGS) entry which is preliminary data.</text>
</comment>
<evidence type="ECO:0000313" key="1">
    <source>
        <dbReference type="EMBL" id="MDN3590740.1"/>
    </source>
</evidence>
<organism evidence="1 2">
    <name type="scientific">Methylobacterium adhaesivum</name>
    <dbReference type="NCBI Taxonomy" id="333297"/>
    <lineage>
        <taxon>Bacteria</taxon>
        <taxon>Pseudomonadati</taxon>
        <taxon>Pseudomonadota</taxon>
        <taxon>Alphaproteobacteria</taxon>
        <taxon>Hyphomicrobiales</taxon>
        <taxon>Methylobacteriaceae</taxon>
        <taxon>Methylobacterium</taxon>
    </lineage>
</organism>
<gene>
    <name evidence="1" type="ORF">QWZ12_08945</name>
</gene>
<name>A0ABT8BG47_9HYPH</name>
<evidence type="ECO:0000313" key="2">
    <source>
        <dbReference type="Proteomes" id="UP001224644"/>
    </source>
</evidence>
<proteinExistence type="predicted"/>
<dbReference type="EMBL" id="JAUFPX010000006">
    <property type="protein sequence ID" value="MDN3590740.1"/>
    <property type="molecule type" value="Genomic_DNA"/>
</dbReference>
<protein>
    <submittedName>
        <fullName evidence="1">Uncharacterized protein</fullName>
    </submittedName>
</protein>
<sequence length="42" mass="4216">MTAGLKATQRGLGIDAAVLASPKFRLAQAGMGGVVLDSTVSR</sequence>
<accession>A0ABT8BG47</accession>
<reference evidence="2" key="1">
    <citation type="journal article" date="2019" name="Int. J. Syst. Evol. Microbiol.">
        <title>The Global Catalogue of Microorganisms (GCM) 10K type strain sequencing project: providing services to taxonomists for standard genome sequencing and annotation.</title>
        <authorList>
            <consortium name="The Broad Institute Genomics Platform"/>
            <consortium name="The Broad Institute Genome Sequencing Center for Infectious Disease"/>
            <person name="Wu L."/>
            <person name="Ma J."/>
        </authorList>
    </citation>
    <scope>NUCLEOTIDE SEQUENCE [LARGE SCALE GENOMIC DNA]</scope>
    <source>
        <strain evidence="2">CECT 7069</strain>
    </source>
</reference>
<keyword evidence="2" id="KW-1185">Reference proteome</keyword>